<proteinExistence type="predicted"/>
<evidence type="ECO:0000313" key="2">
    <source>
        <dbReference type="Proteomes" id="UP000325313"/>
    </source>
</evidence>
<dbReference type="EMBL" id="VDEP01000304">
    <property type="protein sequence ID" value="KAA1109719.1"/>
    <property type="molecule type" value="Genomic_DNA"/>
</dbReference>
<accession>A0A5B0Q9B7</accession>
<name>A0A5B0Q9B7_PUCGR</name>
<protein>
    <submittedName>
        <fullName evidence="1">Uncharacterized protein</fullName>
    </submittedName>
</protein>
<organism evidence="1 2">
    <name type="scientific">Puccinia graminis f. sp. tritici</name>
    <dbReference type="NCBI Taxonomy" id="56615"/>
    <lineage>
        <taxon>Eukaryota</taxon>
        <taxon>Fungi</taxon>
        <taxon>Dikarya</taxon>
        <taxon>Basidiomycota</taxon>
        <taxon>Pucciniomycotina</taxon>
        <taxon>Pucciniomycetes</taxon>
        <taxon>Pucciniales</taxon>
        <taxon>Pucciniaceae</taxon>
        <taxon>Puccinia</taxon>
    </lineage>
</organism>
<gene>
    <name evidence="1" type="ORF">PGTUg99_032671</name>
</gene>
<dbReference type="AlphaFoldDB" id="A0A5B0Q9B7"/>
<comment type="caution">
    <text evidence="1">The sequence shown here is derived from an EMBL/GenBank/DDBJ whole genome shotgun (WGS) entry which is preliminary data.</text>
</comment>
<reference evidence="1 2" key="1">
    <citation type="submission" date="2019-05" db="EMBL/GenBank/DDBJ databases">
        <title>Emergence of the Ug99 lineage of the wheat stem rust pathogen through somatic hybridization.</title>
        <authorList>
            <person name="Li F."/>
            <person name="Upadhyaya N.M."/>
            <person name="Sperschneider J."/>
            <person name="Matny O."/>
            <person name="Nguyen-Phuc H."/>
            <person name="Mago R."/>
            <person name="Raley C."/>
            <person name="Miller M.E."/>
            <person name="Silverstein K.A.T."/>
            <person name="Henningsen E."/>
            <person name="Hirsch C.D."/>
            <person name="Visser B."/>
            <person name="Pretorius Z.A."/>
            <person name="Steffenson B.J."/>
            <person name="Schwessinger B."/>
            <person name="Dodds P.N."/>
            <person name="Figueroa M."/>
        </authorList>
    </citation>
    <scope>NUCLEOTIDE SEQUENCE [LARGE SCALE GENOMIC DNA]</scope>
    <source>
        <strain evidence="1 2">Ug99</strain>
    </source>
</reference>
<evidence type="ECO:0000313" key="1">
    <source>
        <dbReference type="EMBL" id="KAA1109719.1"/>
    </source>
</evidence>
<dbReference type="Proteomes" id="UP000325313">
    <property type="component" value="Unassembled WGS sequence"/>
</dbReference>
<sequence>MLKRYLAARATITAAKEAWSQVKTVSTRVTATAAEQTVMNDVATMIWKLDETKLFKDFEVEYESATANIMEANVNLEYNIGSYFTSLGKPLDTDFIVRFSKARVVQLTKKAAEEALKYKATVRILR</sequence>